<dbReference type="InterPro" id="IPR023614">
    <property type="entry name" value="Porin_dom_sf"/>
</dbReference>
<dbReference type="Proteomes" id="UP001169719">
    <property type="component" value="Unassembled WGS sequence"/>
</dbReference>
<evidence type="ECO:0000313" key="3">
    <source>
        <dbReference type="Proteomes" id="UP001169719"/>
    </source>
</evidence>
<sequence length="243" mass="26733">MTYKLEANRASLLILCATVGLTSVNVLAQSNDNSDKNPEDPTKIITKLGVGYSNEKLTLSGNIGLDDARMLNGRINDDGSEWSLGGSWLFDAGIVNFNFRKTTYDDDSTNTSYNLGSYFPLSEFGFSPYGWMPFITAGYSYNDGEKLDAEQSVLPEVPVYTPVTSHAGYVGMFALKPWSEKWTTMAFAGTTQGSSDLSVYWGGAGLSYRLSERSSVNGISIYSDSSIYGSDTTYSVNYRYEWN</sequence>
<evidence type="ECO:0000256" key="1">
    <source>
        <dbReference type="SAM" id="SignalP"/>
    </source>
</evidence>
<evidence type="ECO:0000313" key="2">
    <source>
        <dbReference type="EMBL" id="MDN2482931.1"/>
    </source>
</evidence>
<dbReference type="Gene3D" id="2.40.160.10">
    <property type="entry name" value="Porin"/>
    <property type="match status" value="1"/>
</dbReference>
<dbReference type="RefSeq" id="WP_289962984.1">
    <property type="nucleotide sequence ID" value="NZ_JAUEOZ010000002.1"/>
</dbReference>
<reference evidence="2" key="1">
    <citation type="submission" date="2024-05" db="EMBL/GenBank/DDBJ databases">
        <title>Genome Sequences of Four Agar- Degrading Marine Bacteria.</title>
        <authorList>
            <person name="Phillips E.K."/>
            <person name="Shaffer J.C."/>
            <person name="Henson M.W."/>
            <person name="Temperton B."/>
            <person name="Thrash C.J."/>
            <person name="Martin M.O."/>
        </authorList>
    </citation>
    <scope>NUCLEOTIDE SEQUENCE</scope>
    <source>
        <strain evidence="2">EKP203</strain>
    </source>
</reference>
<gene>
    <name evidence="2" type="ORF">QWJ08_16435</name>
</gene>
<keyword evidence="1" id="KW-0732">Signal</keyword>
<evidence type="ECO:0008006" key="4">
    <source>
        <dbReference type="Google" id="ProtNLM"/>
    </source>
</evidence>
<organism evidence="2 3">
    <name type="scientific">Vibrio agarivorans</name>
    <dbReference type="NCBI Taxonomy" id="153622"/>
    <lineage>
        <taxon>Bacteria</taxon>
        <taxon>Pseudomonadati</taxon>
        <taxon>Pseudomonadota</taxon>
        <taxon>Gammaproteobacteria</taxon>
        <taxon>Vibrionales</taxon>
        <taxon>Vibrionaceae</taxon>
        <taxon>Vibrio</taxon>
    </lineage>
</organism>
<proteinExistence type="predicted"/>
<dbReference type="EMBL" id="JAUEOZ010000002">
    <property type="protein sequence ID" value="MDN2482931.1"/>
    <property type="molecule type" value="Genomic_DNA"/>
</dbReference>
<keyword evidence="3" id="KW-1185">Reference proteome</keyword>
<feature type="chain" id="PRO_5046981437" description="Porin family protein" evidence="1">
    <location>
        <begin position="29"/>
        <end position="243"/>
    </location>
</feature>
<comment type="caution">
    <text evidence="2">The sequence shown here is derived from an EMBL/GenBank/DDBJ whole genome shotgun (WGS) entry which is preliminary data.</text>
</comment>
<accession>A0ABT7Y4G4</accession>
<protein>
    <recommendedName>
        <fullName evidence="4">Porin family protein</fullName>
    </recommendedName>
</protein>
<name>A0ABT7Y4G4_9VIBR</name>
<feature type="signal peptide" evidence="1">
    <location>
        <begin position="1"/>
        <end position="28"/>
    </location>
</feature>